<evidence type="ECO:0000313" key="1">
    <source>
        <dbReference type="EMBL" id="NMO94687.1"/>
    </source>
</evidence>
<dbReference type="NCBIfam" id="TIGR04019">
    <property type="entry name" value="B_thiol_YtxJ"/>
    <property type="match status" value="1"/>
</dbReference>
<dbReference type="Pfam" id="PF11009">
    <property type="entry name" value="BrxC"/>
    <property type="match status" value="1"/>
</dbReference>
<organism evidence="1 2">
    <name type="scientific">Paenibacillus lemnae</name>
    <dbReference type="NCBI Taxonomy" id="1330551"/>
    <lineage>
        <taxon>Bacteria</taxon>
        <taxon>Bacillati</taxon>
        <taxon>Bacillota</taxon>
        <taxon>Bacilli</taxon>
        <taxon>Bacillales</taxon>
        <taxon>Paenibacillaceae</taxon>
        <taxon>Paenibacillus</taxon>
    </lineage>
</organism>
<dbReference type="RefSeq" id="WP_169503385.1">
    <property type="nucleotide sequence ID" value="NZ_JABBPN010000002.1"/>
</dbReference>
<reference evidence="1 2" key="1">
    <citation type="submission" date="2020-04" db="EMBL/GenBank/DDBJ databases">
        <title>Paenibacillus algicola sp. nov., a novel marine bacterium producing alginate lyase.</title>
        <authorList>
            <person name="Huang H."/>
        </authorList>
    </citation>
    <scope>NUCLEOTIDE SEQUENCE [LARGE SCALE GENOMIC DNA]</scope>
    <source>
        <strain evidence="1 2">L7-75</strain>
    </source>
</reference>
<dbReference type="Gene3D" id="3.40.30.10">
    <property type="entry name" value="Glutaredoxin"/>
    <property type="match status" value="1"/>
</dbReference>
<keyword evidence="2" id="KW-1185">Reference proteome</keyword>
<dbReference type="EMBL" id="JABBPN010000002">
    <property type="protein sequence ID" value="NMO94687.1"/>
    <property type="molecule type" value="Genomic_DNA"/>
</dbReference>
<gene>
    <name evidence="1" type="primary">ytxJ</name>
    <name evidence="1" type="ORF">HII30_02640</name>
</gene>
<dbReference type="Proteomes" id="UP000565468">
    <property type="component" value="Unassembled WGS sequence"/>
</dbReference>
<name>A0A848M1F1_PAELE</name>
<accession>A0A848M1F1</accession>
<protein>
    <submittedName>
        <fullName evidence="1">Bacillithiol system redox-active protein YtxJ</fullName>
    </submittedName>
</protein>
<dbReference type="AlphaFoldDB" id="A0A848M1F1"/>
<sequence>MATMTKMTTRDQLHSALESSANQALLIFKHSTRCPISAAAYDQVLAYLKGQPNEDTDYKLIDVIADRDISNEASQALEIRHESPQVILVRDGKPVWHTSHSQITVKSLEGNVGSL</sequence>
<dbReference type="InterPro" id="IPR022551">
    <property type="entry name" value="BrxC"/>
</dbReference>
<comment type="caution">
    <text evidence="1">The sequence shown here is derived from an EMBL/GenBank/DDBJ whole genome shotgun (WGS) entry which is preliminary data.</text>
</comment>
<proteinExistence type="predicted"/>
<evidence type="ECO:0000313" key="2">
    <source>
        <dbReference type="Proteomes" id="UP000565468"/>
    </source>
</evidence>